<name>A0A6M4AQ91_9SPHN</name>
<evidence type="ECO:0000313" key="8">
    <source>
        <dbReference type="Proteomes" id="UP000503018"/>
    </source>
</evidence>
<evidence type="ECO:0000313" key="7">
    <source>
        <dbReference type="EMBL" id="QJQ31195.1"/>
    </source>
</evidence>
<dbReference type="PANTHER" id="PTHR33529">
    <property type="entry name" value="SLR0882 PROTEIN-RELATED"/>
    <property type="match status" value="1"/>
</dbReference>
<keyword evidence="2" id="KW-1003">Cell membrane</keyword>
<dbReference type="InterPro" id="IPR005495">
    <property type="entry name" value="LptG/LptF_permease"/>
</dbReference>
<comment type="subcellular location">
    <subcellularLocation>
        <location evidence="1">Cell membrane</location>
        <topology evidence="1">Multi-pass membrane protein</topology>
    </subcellularLocation>
</comment>
<dbReference type="AlphaFoldDB" id="A0A6M4AQ91"/>
<evidence type="ECO:0000256" key="6">
    <source>
        <dbReference type="SAM" id="Phobius"/>
    </source>
</evidence>
<evidence type="ECO:0000256" key="1">
    <source>
        <dbReference type="ARBA" id="ARBA00004651"/>
    </source>
</evidence>
<dbReference type="GO" id="GO:0055085">
    <property type="term" value="P:transmembrane transport"/>
    <property type="evidence" value="ECO:0007669"/>
    <property type="project" value="InterPro"/>
</dbReference>
<evidence type="ECO:0000256" key="5">
    <source>
        <dbReference type="ARBA" id="ARBA00023136"/>
    </source>
</evidence>
<reference evidence="7 8" key="1">
    <citation type="submission" date="2020-01" db="EMBL/GenBank/DDBJ databases">
        <title>Sphingomonas sp. strain CSW-10.</title>
        <authorList>
            <person name="Chen W.-M."/>
        </authorList>
    </citation>
    <scope>NUCLEOTIDE SEQUENCE [LARGE SCALE GENOMIC DNA]</scope>
    <source>
        <strain evidence="7 8">CSW-10</strain>
    </source>
</reference>
<keyword evidence="5 6" id="KW-0472">Membrane</keyword>
<gene>
    <name evidence="7" type="primary">lptG</name>
    <name evidence="7" type="ORF">GV829_00990</name>
</gene>
<evidence type="ECO:0000256" key="3">
    <source>
        <dbReference type="ARBA" id="ARBA00022692"/>
    </source>
</evidence>
<dbReference type="PANTHER" id="PTHR33529:SF2">
    <property type="entry name" value="LIPOPOLYSACCHARIDE EXPORT SYSTEM PERMEASE PROTEIN LPTG"/>
    <property type="match status" value="1"/>
</dbReference>
<dbReference type="NCBIfam" id="TIGR04408">
    <property type="entry name" value="LptG_lptG"/>
    <property type="match status" value="1"/>
</dbReference>
<evidence type="ECO:0000256" key="4">
    <source>
        <dbReference type="ARBA" id="ARBA00022989"/>
    </source>
</evidence>
<dbReference type="InterPro" id="IPR030923">
    <property type="entry name" value="LptG"/>
</dbReference>
<evidence type="ECO:0000256" key="2">
    <source>
        <dbReference type="ARBA" id="ARBA00022475"/>
    </source>
</evidence>
<dbReference type="RefSeq" id="WP_169943410.1">
    <property type="nucleotide sequence ID" value="NZ_CP053015.1"/>
</dbReference>
<protein>
    <submittedName>
        <fullName evidence="7">LPS export ABC transporter permease LptG</fullName>
    </submittedName>
</protein>
<organism evidence="7 8">
    <name type="scientific">Sphingomonas lacunae</name>
    <dbReference type="NCBI Taxonomy" id="2698828"/>
    <lineage>
        <taxon>Bacteria</taxon>
        <taxon>Pseudomonadati</taxon>
        <taxon>Pseudomonadota</taxon>
        <taxon>Alphaproteobacteria</taxon>
        <taxon>Sphingomonadales</taxon>
        <taxon>Sphingomonadaceae</taxon>
        <taxon>Sphingomonas</taxon>
    </lineage>
</organism>
<sequence>MKLTGFFPSRTLGWYVARLFLVRSFVILAMLVVVLQTLDLLGESGKILAIPGNTDADVWRYAGLRLPQIIARFLPFSVLLGTLVTLVTLNQNSEIISMKAGGMSAHQILAPLIVASLFVAGISFIFNERVVTRSNAVLSAWQKVEYARVPPDRGTRANVWVRLDGDLIHAGMVSGRGAATVLRDVEIFRRQDNGLVGIIRAPRATWVSDGSTGSWRLEQARQFDVANGQLREAGTVMAAQGVTPDRFTLANVKGDDLDFASLRGAIAELQEAGKPTGPLEAALWHKISGPLSAVLMPLLGAVAGFGLARSGQLFVRAVIGMALGFLFFVADNFGLAMGNLGAYPPLLAAWGPFLLFLMIGEMVLVRSEE</sequence>
<proteinExistence type="predicted"/>
<dbReference type="EMBL" id="CP053015">
    <property type="protein sequence ID" value="QJQ31195.1"/>
    <property type="molecule type" value="Genomic_DNA"/>
</dbReference>
<feature type="transmembrane region" description="Helical" evidence="6">
    <location>
        <begin position="342"/>
        <end position="365"/>
    </location>
</feature>
<accession>A0A6M4AQ91</accession>
<feature type="transmembrane region" description="Helical" evidence="6">
    <location>
        <begin position="12"/>
        <end position="35"/>
    </location>
</feature>
<feature type="transmembrane region" description="Helical" evidence="6">
    <location>
        <begin position="108"/>
        <end position="126"/>
    </location>
</feature>
<dbReference type="GO" id="GO:0043190">
    <property type="term" value="C:ATP-binding cassette (ABC) transporter complex"/>
    <property type="evidence" value="ECO:0007669"/>
    <property type="project" value="InterPro"/>
</dbReference>
<keyword evidence="8" id="KW-1185">Reference proteome</keyword>
<feature type="transmembrane region" description="Helical" evidence="6">
    <location>
        <begin position="69"/>
        <end position="87"/>
    </location>
</feature>
<feature type="transmembrane region" description="Helical" evidence="6">
    <location>
        <begin position="313"/>
        <end position="330"/>
    </location>
</feature>
<dbReference type="GO" id="GO:0015920">
    <property type="term" value="P:lipopolysaccharide transport"/>
    <property type="evidence" value="ECO:0007669"/>
    <property type="project" value="TreeGrafter"/>
</dbReference>
<keyword evidence="4 6" id="KW-1133">Transmembrane helix</keyword>
<dbReference type="Proteomes" id="UP000503018">
    <property type="component" value="Chromosome"/>
</dbReference>
<keyword evidence="3 6" id="KW-0812">Transmembrane</keyword>
<dbReference type="KEGG" id="slan:GV829_00990"/>
<dbReference type="Pfam" id="PF03739">
    <property type="entry name" value="LptF_LptG"/>
    <property type="match status" value="1"/>
</dbReference>